<dbReference type="Pfam" id="PF00572">
    <property type="entry name" value="Ribosomal_L13"/>
    <property type="match status" value="1"/>
</dbReference>
<dbReference type="CDD" id="cd00392">
    <property type="entry name" value="Ribosomal_L13"/>
    <property type="match status" value="1"/>
</dbReference>
<dbReference type="PROSITE" id="PS00783">
    <property type="entry name" value="RIBOSOMAL_L13"/>
    <property type="match status" value="1"/>
</dbReference>
<dbReference type="FunFam" id="3.90.1180.10:FF:000001">
    <property type="entry name" value="50S ribosomal protein L13"/>
    <property type="match status" value="1"/>
</dbReference>
<protein>
    <recommendedName>
        <fullName evidence="4 5">Large ribosomal subunit protein uL13</fullName>
    </recommendedName>
</protein>
<dbReference type="Gene3D" id="3.90.1180.10">
    <property type="entry name" value="Ribosomal protein L13"/>
    <property type="match status" value="1"/>
</dbReference>
<dbReference type="PANTHER" id="PTHR11545">
    <property type="entry name" value="RIBOSOMAL PROTEIN L13"/>
    <property type="match status" value="1"/>
</dbReference>
<gene>
    <name evidence="5 7 8" type="primary">rplM</name>
    <name evidence="8" type="ORF">WY13_00056</name>
</gene>
<dbReference type="AlphaFoldDB" id="A0A166SI84"/>
<dbReference type="PANTHER" id="PTHR11545:SF2">
    <property type="entry name" value="LARGE RIBOSOMAL SUBUNIT PROTEIN UL13M"/>
    <property type="match status" value="1"/>
</dbReference>
<evidence type="ECO:0000256" key="2">
    <source>
        <dbReference type="ARBA" id="ARBA00022980"/>
    </source>
</evidence>
<dbReference type="GO" id="GO:0017148">
    <property type="term" value="P:negative regulation of translation"/>
    <property type="evidence" value="ECO:0007669"/>
    <property type="project" value="TreeGrafter"/>
</dbReference>
<comment type="similarity">
    <text evidence="1 5 6">Belongs to the universal ribosomal protein uL13 family.</text>
</comment>
<keyword evidence="2 5" id="KW-0689">Ribosomal protein</keyword>
<evidence type="ECO:0000256" key="6">
    <source>
        <dbReference type="RuleBase" id="RU003877"/>
    </source>
</evidence>
<sequence length="150" mass="17161">MYNGKAMKSYIAKPEQIERKWYIVDAAGKPLGRVASQIASILRGKNKPIYTPHVDTGDFVIVINAEKVVLTGKKLDQKMLRHHSLYPGGLKEISYRDALAKKPEFVFQEAVRRMLPDGPLGRQMFKKLKVYRGAEHNHEAQKPEVLELKY</sequence>
<dbReference type="NCBIfam" id="TIGR01066">
    <property type="entry name" value="rplM_bact"/>
    <property type="match status" value="1"/>
</dbReference>
<accession>A0A166SI84</accession>
<evidence type="ECO:0000256" key="3">
    <source>
        <dbReference type="ARBA" id="ARBA00023274"/>
    </source>
</evidence>
<keyword evidence="3 5" id="KW-0687">Ribonucleoprotein</keyword>
<dbReference type="PIRSF" id="PIRSF002181">
    <property type="entry name" value="Ribosomal_L13"/>
    <property type="match status" value="1"/>
</dbReference>
<evidence type="ECO:0000256" key="7">
    <source>
        <dbReference type="RuleBase" id="RU003878"/>
    </source>
</evidence>
<dbReference type="GO" id="GO:0003735">
    <property type="term" value="F:structural constituent of ribosome"/>
    <property type="evidence" value="ECO:0007669"/>
    <property type="project" value="InterPro"/>
</dbReference>
<name>A0A166SI84_9CLOT</name>
<reference evidence="8 9" key="1">
    <citation type="journal article" date="2015" name="Biotechnol. Bioeng.">
        <title>Genome sequence and phenotypic characterization of Caulobacter segnis.</title>
        <authorList>
            <person name="Patel S."/>
            <person name="Fletcher B."/>
            <person name="Scott D.C."/>
            <person name="Ely B."/>
        </authorList>
    </citation>
    <scope>NUCLEOTIDE SEQUENCE [LARGE SCALE GENOMIC DNA]</scope>
    <source>
        <strain evidence="8 9">ERI-2</strain>
    </source>
</reference>
<evidence type="ECO:0000256" key="4">
    <source>
        <dbReference type="ARBA" id="ARBA00035201"/>
    </source>
</evidence>
<dbReference type="InterPro" id="IPR036899">
    <property type="entry name" value="Ribosomal_uL13_sf"/>
</dbReference>
<dbReference type="EMBL" id="LITT01000001">
    <property type="protein sequence ID" value="OAA92347.1"/>
    <property type="molecule type" value="Genomic_DNA"/>
</dbReference>
<dbReference type="InterPro" id="IPR023563">
    <property type="entry name" value="Ribosomal_uL13_CS"/>
</dbReference>
<dbReference type="GO" id="GO:0022625">
    <property type="term" value="C:cytosolic large ribosomal subunit"/>
    <property type="evidence" value="ECO:0007669"/>
    <property type="project" value="TreeGrafter"/>
</dbReference>
<comment type="subunit">
    <text evidence="5">Part of the 50S ribosomal subunit.</text>
</comment>
<comment type="caution">
    <text evidence="8">The sequence shown here is derived from an EMBL/GenBank/DDBJ whole genome shotgun (WGS) entry which is preliminary data.</text>
</comment>
<dbReference type="HAMAP" id="MF_01366">
    <property type="entry name" value="Ribosomal_uL13"/>
    <property type="match status" value="1"/>
</dbReference>
<evidence type="ECO:0000313" key="9">
    <source>
        <dbReference type="Proteomes" id="UP000077407"/>
    </source>
</evidence>
<evidence type="ECO:0000313" key="8">
    <source>
        <dbReference type="EMBL" id="OAA92347.1"/>
    </source>
</evidence>
<dbReference type="GO" id="GO:0006412">
    <property type="term" value="P:translation"/>
    <property type="evidence" value="ECO:0007669"/>
    <property type="project" value="UniProtKB-UniRule"/>
</dbReference>
<comment type="function">
    <text evidence="5 7">This protein is one of the early assembly proteins of the 50S ribosomal subunit, although it is not seen to bind rRNA by itself. It is important during the early stages of 50S assembly.</text>
</comment>
<dbReference type="GO" id="GO:0003729">
    <property type="term" value="F:mRNA binding"/>
    <property type="evidence" value="ECO:0007669"/>
    <property type="project" value="UniProtKB-ARBA"/>
</dbReference>
<organism evidence="8 9">
    <name type="scientific">Clostridium ljungdahlii</name>
    <dbReference type="NCBI Taxonomy" id="1538"/>
    <lineage>
        <taxon>Bacteria</taxon>
        <taxon>Bacillati</taxon>
        <taxon>Bacillota</taxon>
        <taxon>Clostridia</taxon>
        <taxon>Eubacteriales</taxon>
        <taxon>Clostridiaceae</taxon>
        <taxon>Clostridium</taxon>
    </lineage>
</organism>
<dbReference type="PATRIC" id="fig|1538.10.peg.536"/>
<evidence type="ECO:0000256" key="1">
    <source>
        <dbReference type="ARBA" id="ARBA00006227"/>
    </source>
</evidence>
<evidence type="ECO:0000256" key="5">
    <source>
        <dbReference type="HAMAP-Rule" id="MF_01366"/>
    </source>
</evidence>
<dbReference type="SUPFAM" id="SSF52161">
    <property type="entry name" value="Ribosomal protein L13"/>
    <property type="match status" value="1"/>
</dbReference>
<dbReference type="Proteomes" id="UP000077407">
    <property type="component" value="Unassembled WGS sequence"/>
</dbReference>
<dbReference type="InterPro" id="IPR005822">
    <property type="entry name" value="Ribosomal_uL13"/>
</dbReference>
<proteinExistence type="inferred from homology"/>
<dbReference type="InterPro" id="IPR005823">
    <property type="entry name" value="Ribosomal_uL13_bac-type"/>
</dbReference>